<comment type="similarity">
    <text evidence="1 7 8">Belongs to the peptidase M2 family.</text>
</comment>
<dbReference type="PANTHER" id="PTHR10514:SF27">
    <property type="entry name" value="ANGIOTENSIN-CONVERTING ENZYME"/>
    <property type="match status" value="1"/>
</dbReference>
<dbReference type="EMBL" id="JANEYG010000021">
    <property type="protein sequence ID" value="KAJ8918903.1"/>
    <property type="molecule type" value="Genomic_DNA"/>
</dbReference>
<keyword evidence="4 8" id="KW-0325">Glycoprotein</keyword>
<dbReference type="GO" id="GO:0004180">
    <property type="term" value="F:carboxypeptidase activity"/>
    <property type="evidence" value="ECO:0007669"/>
    <property type="project" value="UniProtKB-KW"/>
</dbReference>
<gene>
    <name evidence="11" type="ORF">NQ315_016805</name>
</gene>
<feature type="disulfide bond" evidence="6 7">
    <location>
        <begin position="495"/>
        <end position="513"/>
    </location>
</feature>
<evidence type="ECO:0000313" key="11">
    <source>
        <dbReference type="EMBL" id="KAJ8918903.1"/>
    </source>
</evidence>
<comment type="cofactor">
    <cofactor evidence="8">
        <name>Zn(2+)</name>
        <dbReference type="ChEBI" id="CHEBI:29105"/>
    </cofactor>
    <text evidence="8">Binds 1 zinc ion per subunit.</text>
</comment>
<dbReference type="PRINTS" id="PR00791">
    <property type="entry name" value="PEPDIPTASEA"/>
</dbReference>
<proteinExistence type="inferred from homology"/>
<dbReference type="Pfam" id="PF01401">
    <property type="entry name" value="Peptidase_M2"/>
    <property type="match status" value="1"/>
</dbReference>
<evidence type="ECO:0000256" key="8">
    <source>
        <dbReference type="RuleBase" id="RU361144"/>
    </source>
</evidence>
<keyword evidence="3 6" id="KW-1015">Disulfide bond</keyword>
<feature type="chain" id="PRO_5043787662" description="Angiotensin-converting enzyme" evidence="10">
    <location>
        <begin position="20"/>
        <end position="1052"/>
    </location>
</feature>
<keyword evidence="8" id="KW-0645">Protease</keyword>
<organism evidence="11 12">
    <name type="scientific">Exocentrus adspersus</name>
    <dbReference type="NCBI Taxonomy" id="1586481"/>
    <lineage>
        <taxon>Eukaryota</taxon>
        <taxon>Metazoa</taxon>
        <taxon>Ecdysozoa</taxon>
        <taxon>Arthropoda</taxon>
        <taxon>Hexapoda</taxon>
        <taxon>Insecta</taxon>
        <taxon>Pterygota</taxon>
        <taxon>Neoptera</taxon>
        <taxon>Endopterygota</taxon>
        <taxon>Coleoptera</taxon>
        <taxon>Polyphaga</taxon>
        <taxon>Cucujiformia</taxon>
        <taxon>Chrysomeloidea</taxon>
        <taxon>Cerambycidae</taxon>
        <taxon>Lamiinae</taxon>
        <taxon>Acanthocinini</taxon>
        <taxon>Exocentrus</taxon>
    </lineage>
</organism>
<keyword evidence="8" id="KW-0862">Zinc</keyword>
<sequence>MANLQVLLVLVLCPFLVHPLMDQWDDLDMEYQRIVDANYYREKVCNLVTSARVEFQLDLMNDTKMERYIRIYASALTGKDLTAGNTNQAAHEKERYILELVRLEMQMIRNYSTAKICPYRYPTCNKDTEGLTIYDIQGFMEKSKDYYALQYMWTEWMSVVGRGFKKSWIKLFEPGTGENRPIYTTQTHNKAEALWKRIEPFYDELHKYVGRKLQQRYGGWILSPSGGPIPAHILGDMWGESWHALYDLVEPFPDADDGSLQELLKTKKTVLDMYVKAHTYIHSLRLPDTQEAYKGPGHMIVKPKDRVVDCYPTTHDFCNMTSRITFCTRRNLKDLFQVYNQLGIIQYYTQFKKQKMIHGYDPQSDFHHAIGGGIALAGMTPRNLHELEWLTNYDYSKESDLNHLMMVALIKLPLLPVALSVGKWKEDVVAGLKDEDDWNSYWWQLLEKYQKIKPPVERTKDDLDAIARYQMMVSYDFRKYFFSHLLEFQIHRGLCRLPSARWCQQRDCPLHHCDLWNFRSGGLKLTWALRHELISRSEALKGLTGYDDVSAEPLMEYFEPLYQFLKEQNSIEEGQSGLEIALIVISVVTVLAGAAIGGYKLSAWYFSRTPSVEGEGAEGAPIEMTELRVARQVGQPEQGASSSGFEDYMSGDDVQQIVLQHQSRQAPAPEPAPVAGAVVAPAEVRVGRPPAPEPSSPVSGVAAAPSVVRVGRPPAPEPSSPVAPTAAAPAPVRISLTPESSPAAPAEVRVGRPRAPEPSSPVSVVAAAPSEVRVGRPRAPDPSSPVAGTAAAPAQGRISQTPESSPAVPAKVRVGRPPAPEPSSPVTDAPAAPAQGRISLTTESSPAAPAEVGVGRPPAPEPSSPAALAEGRAGQAPESSPAAPAEVRVGRPPAPEPSSPVTDASAAPNLLPQPLQKLELGDLQHQNHLLPPPLQKFELGEYLDLLPSLRKVELDKHRNLLPLPLQKVELGDLQHQNHLLRLELPPLLHEVEVDKQQNLLPLPLQKFELGDHQHQNHLLPRLPPLLHEVELDKHQNLLRAGAPLSEDERTLL</sequence>
<feature type="compositionally biased region" description="Low complexity" evidence="9">
    <location>
        <begin position="722"/>
        <end position="732"/>
    </location>
</feature>
<dbReference type="GO" id="GO:0008241">
    <property type="term" value="F:peptidyl-dipeptidase activity"/>
    <property type="evidence" value="ECO:0007669"/>
    <property type="project" value="InterPro"/>
</dbReference>
<evidence type="ECO:0000256" key="5">
    <source>
        <dbReference type="PIRSR" id="PIRSR601548-2"/>
    </source>
</evidence>
<dbReference type="EC" id="3.4.-.-" evidence="8"/>
<evidence type="ECO:0000256" key="10">
    <source>
        <dbReference type="SAM" id="SignalP"/>
    </source>
</evidence>
<keyword evidence="8" id="KW-0479">Metal-binding</keyword>
<feature type="disulfide bond" evidence="6">
    <location>
        <begin position="310"/>
        <end position="327"/>
    </location>
</feature>
<evidence type="ECO:0000313" key="12">
    <source>
        <dbReference type="Proteomes" id="UP001159042"/>
    </source>
</evidence>
<name>A0AAV8VXC1_9CUCU</name>
<comment type="caution">
    <text evidence="7">Lacks conserved residue(s) required for the propagation of feature annotation.</text>
</comment>
<comment type="caution">
    <text evidence="11">The sequence shown here is derived from an EMBL/GenBank/DDBJ whole genome shotgun (WGS) entry which is preliminary data.</text>
</comment>
<dbReference type="SUPFAM" id="SSF55486">
    <property type="entry name" value="Metalloproteases ('zincins'), catalytic domain"/>
    <property type="match status" value="1"/>
</dbReference>
<keyword evidence="8" id="KW-0121">Carboxypeptidase</keyword>
<reference evidence="11 12" key="1">
    <citation type="journal article" date="2023" name="Insect Mol. Biol.">
        <title>Genome sequencing provides insights into the evolution of gene families encoding plant cell wall-degrading enzymes in longhorned beetles.</title>
        <authorList>
            <person name="Shin N.R."/>
            <person name="Okamura Y."/>
            <person name="Kirsch R."/>
            <person name="Pauchet Y."/>
        </authorList>
    </citation>
    <scope>NUCLEOTIDE SEQUENCE [LARGE SCALE GENOMIC DNA]</scope>
    <source>
        <strain evidence="11">EAD_L_NR</strain>
    </source>
</reference>
<feature type="region of interest" description="Disordered" evidence="9">
    <location>
        <begin position="709"/>
        <end position="908"/>
    </location>
</feature>
<dbReference type="GO" id="GO:0006508">
    <property type="term" value="P:proteolysis"/>
    <property type="evidence" value="ECO:0007669"/>
    <property type="project" value="UniProtKB-KW"/>
</dbReference>
<keyword evidence="12" id="KW-1185">Reference proteome</keyword>
<dbReference type="Proteomes" id="UP001159042">
    <property type="component" value="Unassembled WGS sequence"/>
</dbReference>
<evidence type="ECO:0000256" key="1">
    <source>
        <dbReference type="ARBA" id="ARBA00008139"/>
    </source>
</evidence>
<feature type="disulfide bond" evidence="6">
    <location>
        <begin position="117"/>
        <end position="124"/>
    </location>
</feature>
<dbReference type="GO" id="GO:0046872">
    <property type="term" value="F:metal ion binding"/>
    <property type="evidence" value="ECO:0007669"/>
    <property type="project" value="UniProtKB-KW"/>
</dbReference>
<dbReference type="GO" id="GO:0008237">
    <property type="term" value="F:metallopeptidase activity"/>
    <property type="evidence" value="ECO:0007669"/>
    <property type="project" value="UniProtKB-KW"/>
</dbReference>
<evidence type="ECO:0000256" key="6">
    <source>
        <dbReference type="PIRSR" id="PIRSR601548-4"/>
    </source>
</evidence>
<keyword evidence="2 10" id="KW-0732">Signal</keyword>
<dbReference type="GO" id="GO:0005886">
    <property type="term" value="C:plasma membrane"/>
    <property type="evidence" value="ECO:0007669"/>
    <property type="project" value="TreeGrafter"/>
</dbReference>
<evidence type="ECO:0000256" key="7">
    <source>
        <dbReference type="PROSITE-ProRule" id="PRU01355"/>
    </source>
</evidence>
<keyword evidence="8" id="KW-0482">Metalloprotease</keyword>
<feature type="signal peptide" evidence="10">
    <location>
        <begin position="1"/>
        <end position="19"/>
    </location>
</feature>
<dbReference type="AlphaFoldDB" id="A0AAV8VXC1"/>
<feature type="binding site" evidence="5">
    <location>
        <position position="183"/>
    </location>
    <ligand>
        <name>chloride</name>
        <dbReference type="ChEBI" id="CHEBI:17996"/>
        <label>1</label>
    </ligand>
</feature>
<protein>
    <recommendedName>
        <fullName evidence="8">Angiotensin-converting enzyme</fullName>
        <ecNumber evidence="8">3.4.-.-</ecNumber>
    </recommendedName>
</protein>
<dbReference type="CDD" id="cd06461">
    <property type="entry name" value="M2_ACE"/>
    <property type="match status" value="1"/>
</dbReference>
<feature type="compositionally biased region" description="Low complexity" evidence="9">
    <location>
        <begin position="864"/>
        <end position="886"/>
    </location>
</feature>
<dbReference type="PANTHER" id="PTHR10514">
    <property type="entry name" value="ANGIOTENSIN-CONVERTING ENZYME"/>
    <property type="match status" value="1"/>
</dbReference>
<evidence type="ECO:0000256" key="9">
    <source>
        <dbReference type="SAM" id="MobiDB-lite"/>
    </source>
</evidence>
<keyword evidence="8" id="KW-0378">Hydrolase</keyword>
<evidence type="ECO:0000256" key="4">
    <source>
        <dbReference type="ARBA" id="ARBA00023180"/>
    </source>
</evidence>
<evidence type="ECO:0000256" key="3">
    <source>
        <dbReference type="ARBA" id="ARBA00023157"/>
    </source>
</evidence>
<dbReference type="InterPro" id="IPR001548">
    <property type="entry name" value="Peptidase_M2"/>
</dbReference>
<accession>A0AAV8VXC1</accession>
<feature type="compositionally biased region" description="Low complexity" evidence="9">
    <location>
        <begin position="760"/>
        <end position="772"/>
    </location>
</feature>
<evidence type="ECO:0000256" key="2">
    <source>
        <dbReference type="ARBA" id="ARBA00022729"/>
    </source>
</evidence>
<dbReference type="PROSITE" id="PS52011">
    <property type="entry name" value="PEPTIDASE_M2"/>
    <property type="match status" value="1"/>
</dbReference>